<protein>
    <recommendedName>
        <fullName evidence="4">G protein-coupled receptor</fullName>
    </recommendedName>
</protein>
<evidence type="ECO:0000313" key="2">
    <source>
        <dbReference type="EMBL" id="GMR61750.1"/>
    </source>
</evidence>
<dbReference type="Pfam" id="PF10327">
    <property type="entry name" value="7TM_GPCR_Sri"/>
    <property type="match status" value="1"/>
</dbReference>
<evidence type="ECO:0000313" key="3">
    <source>
        <dbReference type="Proteomes" id="UP001328107"/>
    </source>
</evidence>
<sequence>MSGNVSPPVLIQPETERLIVTYNKISGPLYAIINVIVFFLIIFDPDHRHTKYRRYLLILQFVCMTTDAFITTTSPIVLLRYWIVYSTGIMPFGLTVKTGILIYCILVIEIVIAYTMCVMYCHQEIIPKDSPLRLKSWFHPFIAALN</sequence>
<dbReference type="InterPro" id="IPR053220">
    <property type="entry name" value="Nematode_rcpt-like_serp_H"/>
</dbReference>
<dbReference type="InterPro" id="IPR019429">
    <property type="entry name" value="7TM_GPCR_serpentine_rcpt_Sri"/>
</dbReference>
<keyword evidence="1" id="KW-1133">Transmembrane helix</keyword>
<keyword evidence="1" id="KW-0812">Transmembrane</keyword>
<evidence type="ECO:0000256" key="1">
    <source>
        <dbReference type="SAM" id="Phobius"/>
    </source>
</evidence>
<dbReference type="PANTHER" id="PTHR22941">
    <property type="entry name" value="SERPENTINE RECEPTOR"/>
    <property type="match status" value="1"/>
</dbReference>
<name>A0AAN5DGM2_9BILA</name>
<accession>A0AAN5DGM2</accession>
<proteinExistence type="predicted"/>
<feature type="transmembrane region" description="Helical" evidence="1">
    <location>
        <begin position="25"/>
        <end position="43"/>
    </location>
</feature>
<dbReference type="EMBL" id="BTRK01000006">
    <property type="protein sequence ID" value="GMR61750.1"/>
    <property type="molecule type" value="Genomic_DNA"/>
</dbReference>
<dbReference type="PANTHER" id="PTHR22941:SF26">
    <property type="entry name" value="SERPENTINE RECEPTOR, CLASS H"/>
    <property type="match status" value="1"/>
</dbReference>
<dbReference type="Proteomes" id="UP001328107">
    <property type="component" value="Unassembled WGS sequence"/>
</dbReference>
<feature type="transmembrane region" description="Helical" evidence="1">
    <location>
        <begin position="55"/>
        <end position="80"/>
    </location>
</feature>
<evidence type="ECO:0008006" key="4">
    <source>
        <dbReference type="Google" id="ProtNLM"/>
    </source>
</evidence>
<keyword evidence="1" id="KW-0472">Membrane</keyword>
<feature type="transmembrane region" description="Helical" evidence="1">
    <location>
        <begin position="100"/>
        <end position="121"/>
    </location>
</feature>
<feature type="non-terminal residue" evidence="2">
    <location>
        <position position="146"/>
    </location>
</feature>
<dbReference type="AlphaFoldDB" id="A0AAN5DGM2"/>
<reference evidence="3" key="1">
    <citation type="submission" date="2022-10" db="EMBL/GenBank/DDBJ databases">
        <title>Genome assembly of Pristionchus species.</title>
        <authorList>
            <person name="Yoshida K."/>
            <person name="Sommer R.J."/>
        </authorList>
    </citation>
    <scope>NUCLEOTIDE SEQUENCE [LARGE SCALE GENOMIC DNA]</scope>
    <source>
        <strain evidence="3">RS5460</strain>
    </source>
</reference>
<keyword evidence="3" id="KW-1185">Reference proteome</keyword>
<gene>
    <name evidence="2" type="ORF">PMAYCL1PPCAC_31945</name>
</gene>
<comment type="caution">
    <text evidence="2">The sequence shown here is derived from an EMBL/GenBank/DDBJ whole genome shotgun (WGS) entry which is preliminary data.</text>
</comment>
<organism evidence="2 3">
    <name type="scientific">Pristionchus mayeri</name>
    <dbReference type="NCBI Taxonomy" id="1317129"/>
    <lineage>
        <taxon>Eukaryota</taxon>
        <taxon>Metazoa</taxon>
        <taxon>Ecdysozoa</taxon>
        <taxon>Nematoda</taxon>
        <taxon>Chromadorea</taxon>
        <taxon>Rhabditida</taxon>
        <taxon>Rhabditina</taxon>
        <taxon>Diplogasteromorpha</taxon>
        <taxon>Diplogasteroidea</taxon>
        <taxon>Neodiplogasteridae</taxon>
        <taxon>Pristionchus</taxon>
    </lineage>
</organism>